<feature type="region of interest" description="Disordered" evidence="1">
    <location>
        <begin position="1"/>
        <end position="59"/>
    </location>
</feature>
<dbReference type="STRING" id="1569628.A0A316UPN0"/>
<proteinExistence type="predicted"/>
<dbReference type="AlphaFoldDB" id="A0A316UPN0"/>
<dbReference type="GeneID" id="37028452"/>
<reference evidence="2 3" key="1">
    <citation type="journal article" date="2018" name="Mol. Biol. Evol.">
        <title>Broad Genomic Sampling Reveals a Smut Pathogenic Ancestry of the Fungal Clade Ustilaginomycotina.</title>
        <authorList>
            <person name="Kijpornyongpan T."/>
            <person name="Mondo S.J."/>
            <person name="Barry K."/>
            <person name="Sandor L."/>
            <person name="Lee J."/>
            <person name="Lipzen A."/>
            <person name="Pangilinan J."/>
            <person name="LaButti K."/>
            <person name="Hainaut M."/>
            <person name="Henrissat B."/>
            <person name="Grigoriev I.V."/>
            <person name="Spatafora J.W."/>
            <person name="Aime M.C."/>
        </authorList>
    </citation>
    <scope>NUCLEOTIDE SEQUENCE [LARGE SCALE GENOMIC DNA]</scope>
    <source>
        <strain evidence="2 3">MCA 5214</strain>
    </source>
</reference>
<dbReference type="RefSeq" id="XP_025360913.1">
    <property type="nucleotide sequence ID" value="XM_025506629.1"/>
</dbReference>
<evidence type="ECO:0000313" key="3">
    <source>
        <dbReference type="Proteomes" id="UP000245884"/>
    </source>
</evidence>
<protein>
    <submittedName>
        <fullName evidence="2">Uncharacterized protein</fullName>
    </submittedName>
</protein>
<evidence type="ECO:0000256" key="1">
    <source>
        <dbReference type="SAM" id="MobiDB-lite"/>
    </source>
</evidence>
<dbReference type="PANTHER" id="PTHR39474">
    <property type="entry name" value="UNNAMED PRODUCT"/>
    <property type="match status" value="1"/>
</dbReference>
<dbReference type="EMBL" id="KZ819672">
    <property type="protein sequence ID" value="PWN26301.1"/>
    <property type="molecule type" value="Genomic_DNA"/>
</dbReference>
<accession>A0A316UPN0</accession>
<name>A0A316UPN0_9BASI</name>
<keyword evidence="3" id="KW-1185">Reference proteome</keyword>
<evidence type="ECO:0000313" key="2">
    <source>
        <dbReference type="EMBL" id="PWN26301.1"/>
    </source>
</evidence>
<dbReference type="OrthoDB" id="4590138at2759"/>
<organism evidence="2 3">
    <name type="scientific">Jaminaea rosea</name>
    <dbReference type="NCBI Taxonomy" id="1569628"/>
    <lineage>
        <taxon>Eukaryota</taxon>
        <taxon>Fungi</taxon>
        <taxon>Dikarya</taxon>
        <taxon>Basidiomycota</taxon>
        <taxon>Ustilaginomycotina</taxon>
        <taxon>Exobasidiomycetes</taxon>
        <taxon>Microstromatales</taxon>
        <taxon>Microstromatales incertae sedis</taxon>
        <taxon>Jaminaea</taxon>
    </lineage>
</organism>
<dbReference type="Proteomes" id="UP000245884">
    <property type="component" value="Unassembled WGS sequence"/>
</dbReference>
<dbReference type="PANTHER" id="PTHR39474:SF1">
    <property type="entry name" value="FUNGAL SPECIFIC TRANSCRIPTION FACTOR"/>
    <property type="match status" value="1"/>
</dbReference>
<gene>
    <name evidence="2" type="ORF">BDZ90DRAFT_233435</name>
</gene>
<sequence>MSATDQFPPRHLISDEDSDQAGKGEGNADSTASGLQHEGERLALPSAPANEEKARQLDVASGGRVALDELGPMVVNKDGTLSRIHNWASMTENERANTLRVLGKRNQLRMADLRGETEAEEQGQQADDKA</sequence>